<proteinExistence type="inferred from homology"/>
<dbReference type="SUPFAM" id="SSF52540">
    <property type="entry name" value="P-loop containing nucleoside triphosphate hydrolases"/>
    <property type="match status" value="1"/>
</dbReference>
<dbReference type="GO" id="GO:0009378">
    <property type="term" value="F:four-way junction helicase activity"/>
    <property type="evidence" value="ECO:0007669"/>
    <property type="project" value="TreeGrafter"/>
</dbReference>
<dbReference type="EC" id="5.6.2.4" evidence="5"/>
<evidence type="ECO:0000256" key="6">
    <source>
        <dbReference type="SAM" id="MobiDB-lite"/>
    </source>
</evidence>
<dbReference type="STRING" id="765257.A0A0C9ZTN3"/>
<dbReference type="InterPro" id="IPR011545">
    <property type="entry name" value="DEAD/DEAH_box_helicase_dom"/>
</dbReference>
<feature type="region of interest" description="Disordered" evidence="6">
    <location>
        <begin position="951"/>
        <end position="980"/>
    </location>
</feature>
<comment type="catalytic activity">
    <reaction evidence="4">
        <text>Couples ATP hydrolysis with the unwinding of duplex DNA by translocating in the 3'-5' direction.</text>
        <dbReference type="EC" id="5.6.2.4"/>
    </reaction>
</comment>
<evidence type="ECO:0000313" key="9">
    <source>
        <dbReference type="Proteomes" id="UP000054018"/>
    </source>
</evidence>
<keyword evidence="2" id="KW-0238">DNA-binding</keyword>
<keyword evidence="3" id="KW-0413">Isomerase</keyword>
<evidence type="ECO:0000256" key="5">
    <source>
        <dbReference type="ARBA" id="ARBA00034808"/>
    </source>
</evidence>
<evidence type="ECO:0000256" key="4">
    <source>
        <dbReference type="ARBA" id="ARBA00034617"/>
    </source>
</evidence>
<dbReference type="PANTHER" id="PTHR13710:SF105">
    <property type="entry name" value="ATP-DEPENDENT DNA HELICASE Q1"/>
    <property type="match status" value="1"/>
</dbReference>
<keyword evidence="9" id="KW-1185">Reference proteome</keyword>
<comment type="similarity">
    <text evidence="1">Belongs to the helicase family. RecQ subfamily.</text>
</comment>
<dbReference type="PANTHER" id="PTHR13710">
    <property type="entry name" value="DNA HELICASE RECQ FAMILY MEMBER"/>
    <property type="match status" value="1"/>
</dbReference>
<dbReference type="GO" id="GO:0005524">
    <property type="term" value="F:ATP binding"/>
    <property type="evidence" value="ECO:0007669"/>
    <property type="project" value="InterPro"/>
</dbReference>
<name>A0A0C9ZTN3_9AGAM</name>
<feature type="compositionally biased region" description="Polar residues" evidence="6">
    <location>
        <begin position="114"/>
        <end position="136"/>
    </location>
</feature>
<sequence>MITVKKNEQGLFDCFCSHKGCPGKKGFTTVEGLKKHMHKLKSTWIGLAKMGTGHINLTTTHEAQKNNKAADGQHYTITAPQQAMSGQQQTEDSSSSAMGAWQDDETEDSPMQGDEQQGKQANDPNPISEVTSSMESGQAVFDPRDELVHHPYLDTVNLVVDPQLQALCCNQCQVALIPRQALAHIHGQHKGLQPNREHLNAVLAQLDILPDLPEASFDTVIPPFKGLRILDGLACGNCSFVTSSAKYMQMHHREHHRSTPMPKSWVDCKMQQFSRSGKGHILFQVQDSTTPIHIGAMTDTILLLRQEMAQVTTSSVPEDEHVISPWLRTTRWHEHVAGHDTSMLLRLVEIPRSDDDMLLPGLKAAVGLYFDEALALLQVTDELVLQRLNSPDPLKSGINNTPFHRHQNEETMGRYSLPVMALIWMLVRVQHEDRYSLPLPDTLIAKLAALRQGLHDGVNVSCSIHEVLTEVWMSKWIKTFDNPLPCPTERMLALFTLDRDGKHKEPNSVTWHLAKLEYCIRLVSLKELKLQAASKFNQDDELACDAVQPYFTEHTNTPFGRIRALQHCASALAFQTMSLPCIWWINNKQWTELLYKGHRINLNGLQTMFAASATAVTDLWEKKVLRGIKIHVSYQTLAEDLGNRDVGYSFLTDRRNTCFADRDLLGNKFLTDLSVSGQFGVWRDGRMIWDKGTLMQWLDDYADFQGQLLLRCETLSVILGRHVALLHCYHKSAAMTGHEKLIPHALDALTGDLLVQSLALARPFAELAIHFAEELMEMDENDTVDALQAGHSRATENRIYGLSPEALPGAAEDIIPLFLQASVRWQLIMHTIPGGLELGYTYTNPAQFQELARSGQLGLDAQQEVTGSRENNGSVDRIADQVVAKLEEKFIGNLEARLTDRLVASLGPAIQTITKDAVQVAMAGTAPNPPGNRATPTNATGWEEMYVDPVLPPPTTEDNQVTPRGKKAAHDGEDDAENAQETHRLGDIWQRLQGQSKLSLQHDTRPATQVEEPCHPCSDAILAPNLEQQCLQALKQALKNPTATWTSPYQRDAVLAVAQKRTDVIAMLKTGGGKSMLAIIPAILKPAEAIVVILPLKSSMTDWRQKLDDMGIPYQEYTHGQLRADTNLILMSADRSMFAGCQQALAKLNEEMRVTRLIFDEAHLVLLSKSFQSSLRNVAEL</sequence>
<evidence type="ECO:0000256" key="1">
    <source>
        <dbReference type="ARBA" id="ARBA00005446"/>
    </source>
</evidence>
<evidence type="ECO:0000259" key="7">
    <source>
        <dbReference type="PROSITE" id="PS51192"/>
    </source>
</evidence>
<dbReference type="InterPro" id="IPR014001">
    <property type="entry name" value="Helicase_ATP-bd"/>
</dbReference>
<accession>A0A0C9ZTN3</accession>
<reference evidence="8 9" key="1">
    <citation type="submission" date="2014-04" db="EMBL/GenBank/DDBJ databases">
        <authorList>
            <consortium name="DOE Joint Genome Institute"/>
            <person name="Kuo A."/>
            <person name="Kohler A."/>
            <person name="Costa M.D."/>
            <person name="Nagy L.G."/>
            <person name="Floudas D."/>
            <person name="Copeland A."/>
            <person name="Barry K.W."/>
            <person name="Cichocki N."/>
            <person name="Veneault-Fourrey C."/>
            <person name="LaButti K."/>
            <person name="Lindquist E.A."/>
            <person name="Lipzen A."/>
            <person name="Lundell T."/>
            <person name="Morin E."/>
            <person name="Murat C."/>
            <person name="Sun H."/>
            <person name="Tunlid A."/>
            <person name="Henrissat B."/>
            <person name="Grigoriev I.V."/>
            <person name="Hibbett D.S."/>
            <person name="Martin F."/>
            <person name="Nordberg H.P."/>
            <person name="Cantor M.N."/>
            <person name="Hua S.X."/>
        </authorList>
    </citation>
    <scope>NUCLEOTIDE SEQUENCE [LARGE SCALE GENOMIC DNA]</scope>
    <source>
        <strain evidence="8 9">441</strain>
    </source>
</reference>
<dbReference type="GO" id="GO:0000724">
    <property type="term" value="P:double-strand break repair via homologous recombination"/>
    <property type="evidence" value="ECO:0007669"/>
    <property type="project" value="TreeGrafter"/>
</dbReference>
<dbReference type="OrthoDB" id="3202072at2759"/>
<dbReference type="Pfam" id="PF00270">
    <property type="entry name" value="DEAD"/>
    <property type="match status" value="1"/>
</dbReference>
<dbReference type="GO" id="GO:0005694">
    <property type="term" value="C:chromosome"/>
    <property type="evidence" value="ECO:0007669"/>
    <property type="project" value="TreeGrafter"/>
</dbReference>
<feature type="region of interest" description="Disordered" evidence="6">
    <location>
        <begin position="80"/>
        <end position="136"/>
    </location>
</feature>
<protein>
    <recommendedName>
        <fullName evidence="5">DNA 3'-5' helicase</fullName>
        <ecNumber evidence="5">5.6.2.4</ecNumber>
    </recommendedName>
</protein>
<evidence type="ECO:0000256" key="3">
    <source>
        <dbReference type="ARBA" id="ARBA00023235"/>
    </source>
</evidence>
<dbReference type="HOGENOM" id="CLU_002727_0_0_1"/>
<reference evidence="9" key="2">
    <citation type="submission" date="2015-01" db="EMBL/GenBank/DDBJ databases">
        <title>Evolutionary Origins and Diversification of the Mycorrhizal Mutualists.</title>
        <authorList>
            <consortium name="DOE Joint Genome Institute"/>
            <consortium name="Mycorrhizal Genomics Consortium"/>
            <person name="Kohler A."/>
            <person name="Kuo A."/>
            <person name="Nagy L.G."/>
            <person name="Floudas D."/>
            <person name="Copeland A."/>
            <person name="Barry K.W."/>
            <person name="Cichocki N."/>
            <person name="Veneault-Fourrey C."/>
            <person name="LaButti K."/>
            <person name="Lindquist E.A."/>
            <person name="Lipzen A."/>
            <person name="Lundell T."/>
            <person name="Morin E."/>
            <person name="Murat C."/>
            <person name="Riley R."/>
            <person name="Ohm R."/>
            <person name="Sun H."/>
            <person name="Tunlid A."/>
            <person name="Henrissat B."/>
            <person name="Grigoriev I.V."/>
            <person name="Hibbett D.S."/>
            <person name="Martin F."/>
        </authorList>
    </citation>
    <scope>NUCLEOTIDE SEQUENCE [LARGE SCALE GENOMIC DNA]</scope>
    <source>
        <strain evidence="9">441</strain>
    </source>
</reference>
<dbReference type="Pfam" id="PF12013">
    <property type="entry name" value="OrsD"/>
    <property type="match status" value="1"/>
</dbReference>
<evidence type="ECO:0000313" key="8">
    <source>
        <dbReference type="EMBL" id="KIK25617.1"/>
    </source>
</evidence>
<evidence type="ECO:0000256" key="2">
    <source>
        <dbReference type="ARBA" id="ARBA00023125"/>
    </source>
</evidence>
<dbReference type="GO" id="GO:0043138">
    <property type="term" value="F:3'-5' DNA helicase activity"/>
    <property type="evidence" value="ECO:0007669"/>
    <property type="project" value="UniProtKB-EC"/>
</dbReference>
<dbReference type="EMBL" id="KN833706">
    <property type="protein sequence ID" value="KIK25617.1"/>
    <property type="molecule type" value="Genomic_DNA"/>
</dbReference>
<dbReference type="InterPro" id="IPR027417">
    <property type="entry name" value="P-loop_NTPase"/>
</dbReference>
<dbReference type="GO" id="GO:0003677">
    <property type="term" value="F:DNA binding"/>
    <property type="evidence" value="ECO:0007669"/>
    <property type="project" value="UniProtKB-KW"/>
</dbReference>
<dbReference type="AlphaFoldDB" id="A0A0C9ZTN3"/>
<dbReference type="InterPro" id="IPR022698">
    <property type="entry name" value="OrsD"/>
</dbReference>
<dbReference type="Proteomes" id="UP000054018">
    <property type="component" value="Unassembled WGS sequence"/>
</dbReference>
<feature type="compositionally biased region" description="Polar residues" evidence="6">
    <location>
        <begin position="80"/>
        <end position="97"/>
    </location>
</feature>
<dbReference type="PROSITE" id="PS51192">
    <property type="entry name" value="HELICASE_ATP_BIND_1"/>
    <property type="match status" value="1"/>
</dbReference>
<organism evidence="8 9">
    <name type="scientific">Pisolithus microcarpus 441</name>
    <dbReference type="NCBI Taxonomy" id="765257"/>
    <lineage>
        <taxon>Eukaryota</taxon>
        <taxon>Fungi</taxon>
        <taxon>Dikarya</taxon>
        <taxon>Basidiomycota</taxon>
        <taxon>Agaricomycotina</taxon>
        <taxon>Agaricomycetes</taxon>
        <taxon>Agaricomycetidae</taxon>
        <taxon>Boletales</taxon>
        <taxon>Sclerodermatineae</taxon>
        <taxon>Pisolithaceae</taxon>
        <taxon>Pisolithus</taxon>
    </lineage>
</organism>
<dbReference type="Gene3D" id="3.40.50.300">
    <property type="entry name" value="P-loop containing nucleotide triphosphate hydrolases"/>
    <property type="match status" value="1"/>
</dbReference>
<gene>
    <name evidence="8" type="ORF">PISMIDRAFT_22752</name>
</gene>
<dbReference type="GO" id="GO:0005737">
    <property type="term" value="C:cytoplasm"/>
    <property type="evidence" value="ECO:0007669"/>
    <property type="project" value="TreeGrafter"/>
</dbReference>
<feature type="domain" description="Helicase ATP-binding" evidence="7">
    <location>
        <begin position="1055"/>
        <end position="1181"/>
    </location>
</feature>